<dbReference type="Proteomes" id="UP000019260">
    <property type="component" value="Chromosome"/>
</dbReference>
<dbReference type="RefSeq" id="WP_245565527.1">
    <property type="nucleotide sequence ID" value="NZ_CP002082.1"/>
</dbReference>
<proteinExistence type="predicted"/>
<dbReference type="HOGENOM" id="CLU_2318694_0_0_14"/>
<dbReference type="EMBL" id="CP006720">
    <property type="protein sequence ID" value="AHI57947.1"/>
    <property type="molecule type" value="Genomic_DNA"/>
</dbReference>
<feature type="transmembrane region" description="Helical" evidence="1">
    <location>
        <begin position="65"/>
        <end position="91"/>
    </location>
</feature>
<evidence type="ECO:0000256" key="1">
    <source>
        <dbReference type="SAM" id="Phobius"/>
    </source>
</evidence>
<protein>
    <submittedName>
        <fullName evidence="2">Uncharacterized protein</fullName>
    </submittedName>
</protein>
<keyword evidence="1" id="KW-0472">Membrane</keyword>
<sequence length="99" mass="11424">MLTGQEPNLYNLQKTTMQNKKSFGYQYKRWAFRCDLLNFIFGLGGLIFGVVSLITLFPLTFNEYISWWGTITSVCFDTISCFLVVCALCFFCQIMKVAN</sequence>
<gene>
    <name evidence="2" type="ORF">P344_03015</name>
</gene>
<reference evidence="2 3" key="1">
    <citation type="submission" date="2013-09" db="EMBL/GenBank/DDBJ databases">
        <title>Complete genome sequence of Spiroplasma mirum suckling mouse cataract agent.</title>
        <authorList>
            <person name="Landry C.A."/>
            <person name="Bastian F.O."/>
            <person name="Thune R.L."/>
        </authorList>
    </citation>
    <scope>NUCLEOTIDE SEQUENCE [LARGE SCALE GENOMIC DNA]</scope>
    <source>
        <strain evidence="2 3">SMCA</strain>
    </source>
</reference>
<keyword evidence="1" id="KW-0812">Transmembrane</keyword>
<evidence type="ECO:0000313" key="2">
    <source>
        <dbReference type="EMBL" id="AHI57947.1"/>
    </source>
</evidence>
<dbReference type="AlphaFoldDB" id="W6AL95"/>
<dbReference type="PATRIC" id="fig|838561.3.peg.589"/>
<name>W6AL95_9MOLU</name>
<keyword evidence="1" id="KW-1133">Transmembrane helix</keyword>
<feature type="transmembrane region" description="Helical" evidence="1">
    <location>
        <begin position="36"/>
        <end position="59"/>
    </location>
</feature>
<accession>W6AL95</accession>
<evidence type="ECO:0000313" key="3">
    <source>
        <dbReference type="Proteomes" id="UP000019260"/>
    </source>
</evidence>
<keyword evidence="3" id="KW-1185">Reference proteome</keyword>
<dbReference type="KEGG" id="smia:P344_03015"/>
<organism evidence="2 3">
    <name type="scientific">Spiroplasma mirum ATCC 29335</name>
    <dbReference type="NCBI Taxonomy" id="838561"/>
    <lineage>
        <taxon>Bacteria</taxon>
        <taxon>Bacillati</taxon>
        <taxon>Mycoplasmatota</taxon>
        <taxon>Mollicutes</taxon>
        <taxon>Entomoplasmatales</taxon>
        <taxon>Spiroplasmataceae</taxon>
        <taxon>Spiroplasma</taxon>
    </lineage>
</organism>